<dbReference type="OrthoDB" id="47732at2759"/>
<reference evidence="11 12" key="1">
    <citation type="submission" date="2015-03" db="EMBL/GenBank/DDBJ databases">
        <title>RNA-seq based gene annotation and comparative genomics of four Zymoseptoria species reveal species-specific pathogenicity related genes and transposable element activity.</title>
        <authorList>
            <person name="Grandaubert J."/>
            <person name="Bhattacharyya A."/>
            <person name="Stukenbrock E.H."/>
        </authorList>
    </citation>
    <scope>NUCLEOTIDE SEQUENCE [LARGE SCALE GENOMIC DNA]</scope>
    <source>
        <strain evidence="11 12">Zb18110</strain>
    </source>
</reference>
<keyword evidence="8" id="KW-0539">Nucleus</keyword>
<proteinExistence type="inferred from homology"/>
<dbReference type="STRING" id="1047168.A0A0F4GHH3"/>
<feature type="compositionally biased region" description="Polar residues" evidence="10">
    <location>
        <begin position="249"/>
        <end position="258"/>
    </location>
</feature>
<dbReference type="Pfam" id="PF10153">
    <property type="entry name" value="Efg1"/>
    <property type="match status" value="1"/>
</dbReference>
<evidence type="ECO:0000256" key="5">
    <source>
        <dbReference type="ARBA" id="ARBA00019827"/>
    </source>
</evidence>
<keyword evidence="12" id="KW-1185">Reference proteome</keyword>
<gene>
    <name evidence="11" type="ORF">TI39_contig598g00027</name>
</gene>
<evidence type="ECO:0000256" key="10">
    <source>
        <dbReference type="SAM" id="MobiDB-lite"/>
    </source>
</evidence>
<feature type="coiled-coil region" evidence="9">
    <location>
        <begin position="76"/>
        <end position="141"/>
    </location>
</feature>
<dbReference type="GO" id="GO:0000462">
    <property type="term" value="P:maturation of SSU-rRNA from tricistronic rRNA transcript (SSU-rRNA, 5.8S rRNA, LSU-rRNA)"/>
    <property type="evidence" value="ECO:0007669"/>
    <property type="project" value="TreeGrafter"/>
</dbReference>
<dbReference type="EMBL" id="LAFY01000590">
    <property type="protein sequence ID" value="KJX96841.1"/>
    <property type="molecule type" value="Genomic_DNA"/>
</dbReference>
<feature type="compositionally biased region" description="Basic residues" evidence="10">
    <location>
        <begin position="231"/>
        <end position="240"/>
    </location>
</feature>
<dbReference type="GO" id="GO:0005730">
    <property type="term" value="C:nucleolus"/>
    <property type="evidence" value="ECO:0007669"/>
    <property type="project" value="UniProtKB-SubCell"/>
</dbReference>
<feature type="region of interest" description="Disordered" evidence="10">
    <location>
        <begin position="210"/>
        <end position="278"/>
    </location>
</feature>
<organism evidence="11 12">
    <name type="scientific">Zymoseptoria brevis</name>
    <dbReference type="NCBI Taxonomy" id="1047168"/>
    <lineage>
        <taxon>Eukaryota</taxon>
        <taxon>Fungi</taxon>
        <taxon>Dikarya</taxon>
        <taxon>Ascomycota</taxon>
        <taxon>Pezizomycotina</taxon>
        <taxon>Dothideomycetes</taxon>
        <taxon>Dothideomycetidae</taxon>
        <taxon>Mycosphaerellales</taxon>
        <taxon>Mycosphaerellaceae</taxon>
        <taxon>Zymoseptoria</taxon>
    </lineage>
</organism>
<name>A0A0F4GHH3_9PEZI</name>
<evidence type="ECO:0000256" key="7">
    <source>
        <dbReference type="ARBA" id="ARBA00023054"/>
    </source>
</evidence>
<dbReference type="AlphaFoldDB" id="A0A0F4GHH3"/>
<evidence type="ECO:0000256" key="3">
    <source>
        <dbReference type="ARBA" id="ARBA00006916"/>
    </source>
</evidence>
<dbReference type="GO" id="GO:0030688">
    <property type="term" value="C:preribosome, small subunit precursor"/>
    <property type="evidence" value="ECO:0007669"/>
    <property type="project" value="TreeGrafter"/>
</dbReference>
<evidence type="ECO:0000313" key="11">
    <source>
        <dbReference type="EMBL" id="KJX96841.1"/>
    </source>
</evidence>
<keyword evidence="6" id="KW-0698">rRNA processing</keyword>
<dbReference type="Proteomes" id="UP000033647">
    <property type="component" value="Unassembled WGS sequence"/>
</dbReference>
<evidence type="ECO:0000256" key="4">
    <source>
        <dbReference type="ARBA" id="ARBA00018689"/>
    </source>
</evidence>
<sequence>MATKRQAPDDSIPKSANTAPSRKRFKPNPGSFRAQTDLKLGPKSFKKAHPTNHIKSNIRSLKRLLENRESLPANVRVEKERALQTAEQELKDAEKAKKRSEMIGRYHKARFFDRQKADRRLKKARKELRAFEGEDQEERRALGQRVDDAEVDLNYALYFPYEVHYVSLFGRAKDGTEEGGVGEGERRGNPEMWELVKQCMAKSKRELELLREGRLKDEEEAVGDEVVERKAARKEKKSAKKEKVGKVATTKSSTTNTAEQEEEDDGSSSDDNGGGFFE</sequence>
<evidence type="ECO:0000313" key="12">
    <source>
        <dbReference type="Proteomes" id="UP000033647"/>
    </source>
</evidence>
<dbReference type="PANTHER" id="PTHR33911">
    <property type="entry name" value="RRNA-PROCESSING PROTEIN EFG1"/>
    <property type="match status" value="1"/>
</dbReference>
<comment type="caution">
    <text evidence="11">The sequence shown here is derived from an EMBL/GenBank/DDBJ whole genome shotgun (WGS) entry which is preliminary data.</text>
</comment>
<accession>A0A0F4GHH3</accession>
<evidence type="ECO:0000256" key="9">
    <source>
        <dbReference type="SAM" id="Coils"/>
    </source>
</evidence>
<evidence type="ECO:0000256" key="1">
    <source>
        <dbReference type="ARBA" id="ARBA00002773"/>
    </source>
</evidence>
<keyword evidence="7 9" id="KW-0175">Coiled coil</keyword>
<comment type="function">
    <text evidence="1">Involved in rRNA processing.</text>
</comment>
<evidence type="ECO:0000256" key="8">
    <source>
        <dbReference type="ARBA" id="ARBA00023242"/>
    </source>
</evidence>
<comment type="subcellular location">
    <subcellularLocation>
        <location evidence="2">Nucleus</location>
        <location evidence="2">Nucleolus</location>
    </subcellularLocation>
</comment>
<comment type="similarity">
    <text evidence="3">Belongs to the EFG1 family.</text>
</comment>
<dbReference type="PANTHER" id="PTHR33911:SF1">
    <property type="entry name" value="RRNA-PROCESSING PROTEIN EFG1"/>
    <property type="match status" value="1"/>
</dbReference>
<feature type="region of interest" description="Disordered" evidence="10">
    <location>
        <begin position="1"/>
        <end position="51"/>
    </location>
</feature>
<evidence type="ECO:0000256" key="2">
    <source>
        <dbReference type="ARBA" id="ARBA00004604"/>
    </source>
</evidence>
<feature type="compositionally biased region" description="Acidic residues" evidence="10">
    <location>
        <begin position="259"/>
        <end position="268"/>
    </location>
</feature>
<dbReference type="InterPro" id="IPR019310">
    <property type="entry name" value="Efg1"/>
</dbReference>
<feature type="compositionally biased region" description="Basic and acidic residues" evidence="10">
    <location>
        <begin position="1"/>
        <end position="12"/>
    </location>
</feature>
<evidence type="ECO:0000256" key="6">
    <source>
        <dbReference type="ARBA" id="ARBA00022552"/>
    </source>
</evidence>
<dbReference type="InterPro" id="IPR050786">
    <property type="entry name" value="EFG1_rRNA-proc"/>
</dbReference>
<protein>
    <recommendedName>
        <fullName evidence="4">rRNA-processing protein EFG1</fullName>
    </recommendedName>
    <alternativeName>
        <fullName evidence="5">rRNA-processing protein efg1</fullName>
    </alternativeName>
</protein>